<feature type="transmembrane region" description="Helical" evidence="1">
    <location>
        <begin position="6"/>
        <end position="29"/>
    </location>
</feature>
<sequence>MDVSESIIPIIVGIVQVVFIVVLLALGIYSFRNHYSKKYLDTKDIPAEESREDLFF</sequence>
<dbReference type="AlphaFoldDB" id="A0A644SST0"/>
<comment type="caution">
    <text evidence="2">The sequence shown here is derived from an EMBL/GenBank/DDBJ whole genome shotgun (WGS) entry which is preliminary data.</text>
</comment>
<evidence type="ECO:0000256" key="1">
    <source>
        <dbReference type="SAM" id="Phobius"/>
    </source>
</evidence>
<reference evidence="2" key="1">
    <citation type="submission" date="2019-08" db="EMBL/GenBank/DDBJ databases">
        <authorList>
            <person name="Kucharzyk K."/>
            <person name="Murdoch R.W."/>
            <person name="Higgins S."/>
            <person name="Loffler F."/>
        </authorList>
    </citation>
    <scope>NUCLEOTIDE SEQUENCE</scope>
</reference>
<name>A0A644SST0_9ZZZZ</name>
<protein>
    <submittedName>
        <fullName evidence="2">Uncharacterized protein</fullName>
    </submittedName>
</protein>
<organism evidence="2">
    <name type="scientific">bioreactor metagenome</name>
    <dbReference type="NCBI Taxonomy" id="1076179"/>
    <lineage>
        <taxon>unclassified sequences</taxon>
        <taxon>metagenomes</taxon>
        <taxon>ecological metagenomes</taxon>
    </lineage>
</organism>
<proteinExistence type="predicted"/>
<keyword evidence="1" id="KW-1133">Transmembrane helix</keyword>
<keyword evidence="1" id="KW-0812">Transmembrane</keyword>
<evidence type="ECO:0000313" key="2">
    <source>
        <dbReference type="EMBL" id="MPL57716.1"/>
    </source>
</evidence>
<keyword evidence="1" id="KW-0472">Membrane</keyword>
<gene>
    <name evidence="2" type="ORF">SDC9_03225</name>
</gene>
<accession>A0A644SST0</accession>
<dbReference type="EMBL" id="VSSQ01000005">
    <property type="protein sequence ID" value="MPL57716.1"/>
    <property type="molecule type" value="Genomic_DNA"/>
</dbReference>